<comment type="caution">
    <text evidence="1">The sequence shown here is derived from an EMBL/GenBank/DDBJ whole genome shotgun (WGS) entry which is preliminary data.</text>
</comment>
<sequence length="462" mass="49141">TQLGIVAYVDGRNTPADGEKELALLFTLADAPVLGTACSFALTGTLGPRKRGIFAANLLIGDHTGKAPLTLVASSKEIYARVALGNGSEAWICAEDAVQAGQLFFDGICQVSGHAEAEVVDVEHAPDRMFSFIIPNPGEGVVMITGSSGISVYIVLVSQHALDTLVVGYGSYNRGGAAREEPNLPAAVAYAAAWGADGLTMVSPNGIDLQPSSVNVGSHVVVVSQLQPQVDSDALLLSDVAAADANSAYGEHPFIWRLISNIKGETGTIAAVQGFERRTTNWDSLPWKLLPTMADLETMDDINVMSWQRDLGTFAYQASDVGFNASHVLYKCQVLLKPHHITSRKIHLQLNVRHRCTVWVNGINMSGHQTFHQRQSAPCSIAATIESLRTPGASAGGDRWGGTATYDVTDAIRLSGAEDKDGALNEVIVLVESFGVGAQAFGDNDAHTPRGLISAYWHGFDF</sequence>
<feature type="non-terminal residue" evidence="1">
    <location>
        <position position="1"/>
    </location>
</feature>
<dbReference type="Gene3D" id="2.60.120.260">
    <property type="entry name" value="Galactose-binding domain-like"/>
    <property type="match status" value="1"/>
</dbReference>
<proteinExistence type="predicted"/>
<accession>A0A9W8HQ74</accession>
<reference evidence="1" key="1">
    <citation type="submission" date="2022-07" db="EMBL/GenBank/DDBJ databases">
        <title>Phylogenomic reconstructions and comparative analyses of Kickxellomycotina fungi.</title>
        <authorList>
            <person name="Reynolds N.K."/>
            <person name="Stajich J.E."/>
            <person name="Barry K."/>
            <person name="Grigoriev I.V."/>
            <person name="Crous P."/>
            <person name="Smith M.E."/>
        </authorList>
    </citation>
    <scope>NUCLEOTIDE SEQUENCE</scope>
    <source>
        <strain evidence="1">NRRL 1565</strain>
    </source>
</reference>
<gene>
    <name evidence="1" type="ORF">H4R20_006760</name>
</gene>
<evidence type="ECO:0000313" key="2">
    <source>
        <dbReference type="Proteomes" id="UP001140094"/>
    </source>
</evidence>
<dbReference type="Proteomes" id="UP001140094">
    <property type="component" value="Unassembled WGS sequence"/>
</dbReference>
<dbReference type="EMBL" id="JANBUO010003175">
    <property type="protein sequence ID" value="KAJ2792314.1"/>
    <property type="molecule type" value="Genomic_DNA"/>
</dbReference>
<evidence type="ECO:0000313" key="1">
    <source>
        <dbReference type="EMBL" id="KAJ2792314.1"/>
    </source>
</evidence>
<name>A0A9W8HQ74_9FUNG</name>
<feature type="non-terminal residue" evidence="1">
    <location>
        <position position="462"/>
    </location>
</feature>
<dbReference type="OrthoDB" id="1657402at2759"/>
<dbReference type="AlphaFoldDB" id="A0A9W8HQ74"/>
<organism evidence="1 2">
    <name type="scientific">Coemansia guatemalensis</name>
    <dbReference type="NCBI Taxonomy" id="2761395"/>
    <lineage>
        <taxon>Eukaryota</taxon>
        <taxon>Fungi</taxon>
        <taxon>Fungi incertae sedis</taxon>
        <taxon>Zoopagomycota</taxon>
        <taxon>Kickxellomycotina</taxon>
        <taxon>Kickxellomycetes</taxon>
        <taxon>Kickxellales</taxon>
        <taxon>Kickxellaceae</taxon>
        <taxon>Coemansia</taxon>
    </lineage>
</organism>
<keyword evidence="2" id="KW-1185">Reference proteome</keyword>
<protein>
    <submittedName>
        <fullName evidence="1">Uncharacterized protein</fullName>
    </submittedName>
</protein>